<protein>
    <recommendedName>
        <fullName evidence="3 9">Mitochondrial import inner membrane translocase subunit Tim21</fullName>
    </recommendedName>
</protein>
<dbReference type="PANTHER" id="PTHR13032">
    <property type="entry name" value="MITOCHONDRIAL IMPORT INNER MEMBRANE TRANSLOCASE SUBUNIT TIM21"/>
    <property type="match status" value="1"/>
</dbReference>
<evidence type="ECO:0000256" key="10">
    <source>
        <dbReference type="SAM" id="MobiDB-lite"/>
    </source>
</evidence>
<dbReference type="OrthoDB" id="436405at2759"/>
<dbReference type="EMBL" id="JACAZH010000031">
    <property type="protein sequence ID" value="KAF7339754.1"/>
    <property type="molecule type" value="Genomic_DNA"/>
</dbReference>
<proteinExistence type="inferred from homology"/>
<comment type="subcellular location">
    <subcellularLocation>
        <location evidence="9">Mitochondrion inner membrane</location>
        <topology evidence="9">Single-pass membrane protein</topology>
    </subcellularLocation>
    <subcellularLocation>
        <location evidence="1">Mitochondrion membrane</location>
        <topology evidence="1">Single-pass membrane protein</topology>
    </subcellularLocation>
</comment>
<evidence type="ECO:0000313" key="11">
    <source>
        <dbReference type="EMBL" id="KAF7339754.1"/>
    </source>
</evidence>
<keyword evidence="9" id="KW-0653">Protein transport</keyword>
<dbReference type="PANTHER" id="PTHR13032:SF6">
    <property type="entry name" value="MITOCHONDRIAL IMPORT INNER MEMBRANE TRANSLOCASE SUBUNIT TIM21"/>
    <property type="match status" value="1"/>
</dbReference>
<name>A0A8H6XG08_9AGAR</name>
<comment type="function">
    <text evidence="9">Essential component of the TIM23 complex, a complex that mediates the translocation of transit peptide-containing proteins across the mitochondrial inner membrane.</text>
</comment>
<dbReference type="InterPro" id="IPR038552">
    <property type="entry name" value="Tim21_IMS_sf"/>
</dbReference>
<keyword evidence="4" id="KW-0812">Transmembrane</keyword>
<evidence type="ECO:0000256" key="4">
    <source>
        <dbReference type="ARBA" id="ARBA00022692"/>
    </source>
</evidence>
<keyword evidence="12" id="KW-1185">Reference proteome</keyword>
<dbReference type="Gene3D" id="3.10.450.320">
    <property type="entry name" value="Mitochondrial import inner membrane translocase subunit Tim21"/>
    <property type="match status" value="1"/>
</dbReference>
<evidence type="ECO:0000256" key="5">
    <source>
        <dbReference type="ARBA" id="ARBA00022946"/>
    </source>
</evidence>
<evidence type="ECO:0000256" key="8">
    <source>
        <dbReference type="ARBA" id="ARBA00023136"/>
    </source>
</evidence>
<dbReference type="GO" id="GO:0005744">
    <property type="term" value="C:TIM23 mitochondrial import inner membrane translocase complex"/>
    <property type="evidence" value="ECO:0007669"/>
    <property type="project" value="UniProtKB-UniRule"/>
</dbReference>
<evidence type="ECO:0000256" key="1">
    <source>
        <dbReference type="ARBA" id="ARBA00004304"/>
    </source>
</evidence>
<keyword evidence="5" id="KW-0809">Transit peptide</keyword>
<evidence type="ECO:0000313" key="12">
    <source>
        <dbReference type="Proteomes" id="UP000623467"/>
    </source>
</evidence>
<keyword evidence="8" id="KW-0472">Membrane</keyword>
<dbReference type="GO" id="GO:0030150">
    <property type="term" value="P:protein import into mitochondrial matrix"/>
    <property type="evidence" value="ECO:0007669"/>
    <property type="project" value="UniProtKB-UniRule"/>
</dbReference>
<evidence type="ECO:0000256" key="6">
    <source>
        <dbReference type="ARBA" id="ARBA00022989"/>
    </source>
</evidence>
<comment type="similarity">
    <text evidence="2 9">Belongs to the TIM21 family.</text>
</comment>
<organism evidence="11 12">
    <name type="scientific">Mycena sanguinolenta</name>
    <dbReference type="NCBI Taxonomy" id="230812"/>
    <lineage>
        <taxon>Eukaryota</taxon>
        <taxon>Fungi</taxon>
        <taxon>Dikarya</taxon>
        <taxon>Basidiomycota</taxon>
        <taxon>Agaricomycotina</taxon>
        <taxon>Agaricomycetes</taxon>
        <taxon>Agaricomycetidae</taxon>
        <taxon>Agaricales</taxon>
        <taxon>Marasmiineae</taxon>
        <taxon>Mycenaceae</taxon>
        <taxon>Mycena</taxon>
    </lineage>
</organism>
<keyword evidence="9" id="KW-0813">Transport</keyword>
<gene>
    <name evidence="11" type="ORF">MSAN_02190900</name>
</gene>
<accession>A0A8H6XG08</accession>
<evidence type="ECO:0000256" key="9">
    <source>
        <dbReference type="RuleBase" id="RU367142"/>
    </source>
</evidence>
<keyword evidence="9" id="KW-0999">Mitochondrion inner membrane</keyword>
<feature type="region of interest" description="Disordered" evidence="10">
    <location>
        <begin position="238"/>
        <end position="287"/>
    </location>
</feature>
<reference evidence="11" key="1">
    <citation type="submission" date="2020-05" db="EMBL/GenBank/DDBJ databases">
        <title>Mycena genomes resolve the evolution of fungal bioluminescence.</title>
        <authorList>
            <person name="Tsai I.J."/>
        </authorList>
    </citation>
    <scope>NUCLEOTIDE SEQUENCE</scope>
    <source>
        <strain evidence="11">160909Yilan</strain>
    </source>
</reference>
<dbReference type="AlphaFoldDB" id="A0A8H6XG08"/>
<dbReference type="InterPro" id="IPR013261">
    <property type="entry name" value="Tim21"/>
</dbReference>
<dbReference type="Proteomes" id="UP000623467">
    <property type="component" value="Unassembled WGS sequence"/>
</dbReference>
<keyword evidence="6" id="KW-1133">Transmembrane helix</keyword>
<comment type="subunit">
    <text evidence="9">Component of the TIM23 complex.</text>
</comment>
<dbReference type="Pfam" id="PF08294">
    <property type="entry name" value="TIM21"/>
    <property type="match status" value="1"/>
</dbReference>
<evidence type="ECO:0000256" key="7">
    <source>
        <dbReference type="ARBA" id="ARBA00023128"/>
    </source>
</evidence>
<comment type="caution">
    <text evidence="11">The sequence shown here is derived from an EMBL/GenBank/DDBJ whole genome shotgun (WGS) entry which is preliminary data.</text>
</comment>
<sequence>MTSLLLFHSPCSARLWSRTVCHVRRFATHKNVNAGPSILSQSLDQNARQDKGPFQLGLGLGQQPAVQPGEKIPKWSELSTSGKVKRTTARTTNLTVILAGAGLSAVLIYCLTSELFSKNSPSVLYGDACERIKASQKLAKYLDGPPRFYLEPPAAVRPRHRNRHVSSSLRVDATGREHMFLNFYIQSQPPKASWSESISNWTQDKLSLELSMDDLIAWTQDSALAAWDRSKEAFKFLSGAPSPPPPIDTWSTEPNSAEKKEESRGGGFMGMFSSLRGPGGKSLVESRPEPAGRVFNEGEVHVNFVKNNQGNFILRYIIVELPNSRARNPVRVFVERTPGVRDNEPVMRWNS</sequence>
<keyword evidence="7 9" id="KW-0496">Mitochondrion</keyword>
<evidence type="ECO:0000256" key="2">
    <source>
        <dbReference type="ARBA" id="ARBA00010867"/>
    </source>
</evidence>
<keyword evidence="9" id="KW-0811">Translocation</keyword>
<evidence type="ECO:0000256" key="3">
    <source>
        <dbReference type="ARBA" id="ARBA00020726"/>
    </source>
</evidence>